<protein>
    <submittedName>
        <fullName evidence="1">Uncharacterized protein</fullName>
    </submittedName>
</protein>
<dbReference type="AlphaFoldDB" id="A0A8E2I586"/>
<feature type="non-terminal residue" evidence="1">
    <location>
        <position position="1"/>
    </location>
</feature>
<dbReference type="Proteomes" id="UP000189761">
    <property type="component" value="Unassembled WGS sequence"/>
</dbReference>
<proteinExistence type="predicted"/>
<gene>
    <name evidence="1" type="ORF">BWZ43_21385</name>
</gene>
<dbReference type="RefSeq" id="WP_211279620.1">
    <property type="nucleotide sequence ID" value="NZ_MTLA01000327.1"/>
</dbReference>
<comment type="caution">
    <text evidence="1">The sequence shown here is derived from an EMBL/GenBank/DDBJ whole genome shotgun (WGS) entry which is preliminary data.</text>
</comment>
<keyword evidence="2" id="KW-1185">Reference proteome</keyword>
<name>A0A8E2I586_9BACI</name>
<reference evidence="1 2" key="1">
    <citation type="submission" date="2017-01" db="EMBL/GenBank/DDBJ databases">
        <title>Draft genome sequence of Bacillus oleronius.</title>
        <authorList>
            <person name="Allam M."/>
        </authorList>
    </citation>
    <scope>NUCLEOTIDE SEQUENCE [LARGE SCALE GENOMIC DNA]</scope>
    <source>
        <strain evidence="1 2">DSM 9356</strain>
    </source>
</reference>
<sequence>LSFKHIPAAPNHFSIFIPPQKKRYCITSSFLGEFLLSISRLFGRIRKKELKKSPSHSIEDNSYLTNAPFCLSTFLHKMTSFITGMLSRYQHKKEVVHKQTASV</sequence>
<dbReference type="EMBL" id="MTLA01000327">
    <property type="protein sequence ID" value="OOP66363.1"/>
    <property type="molecule type" value="Genomic_DNA"/>
</dbReference>
<accession>A0A8E2I586</accession>
<evidence type="ECO:0000313" key="2">
    <source>
        <dbReference type="Proteomes" id="UP000189761"/>
    </source>
</evidence>
<organism evidence="1 2">
    <name type="scientific">Heyndrickxia oleronia</name>
    <dbReference type="NCBI Taxonomy" id="38875"/>
    <lineage>
        <taxon>Bacteria</taxon>
        <taxon>Bacillati</taxon>
        <taxon>Bacillota</taxon>
        <taxon>Bacilli</taxon>
        <taxon>Bacillales</taxon>
        <taxon>Bacillaceae</taxon>
        <taxon>Heyndrickxia</taxon>
    </lineage>
</organism>
<evidence type="ECO:0000313" key="1">
    <source>
        <dbReference type="EMBL" id="OOP66363.1"/>
    </source>
</evidence>